<sequence length="159" mass="18666">MSVHNPNNWHWVEKSALPWAKEYLDENLTKTSVSKDGKKIYVHQVGTVTGDCDVTQRKGKVRCIYDMKVSFNVNIKDEKEQEQESEEKVEDKEVTFPVELIEFFHDQDEDEYQFSYKHSNPEEIKLVKSSLIPEVLKVFMAFQSDLLESHESQLKHNTN</sequence>
<reference evidence="1" key="1">
    <citation type="submission" date="2023-04" db="EMBL/GenBank/DDBJ databases">
        <title>Candida boidinii NBRC 1967.</title>
        <authorList>
            <person name="Ichikawa N."/>
            <person name="Sato H."/>
            <person name="Tonouchi N."/>
        </authorList>
    </citation>
    <scope>NUCLEOTIDE SEQUENCE</scope>
    <source>
        <strain evidence="1">NBRC 1967</strain>
    </source>
</reference>
<dbReference type="EMBL" id="BSXV01000601">
    <property type="protein sequence ID" value="GME89805.1"/>
    <property type="molecule type" value="Genomic_DNA"/>
</dbReference>
<gene>
    <name evidence="1" type="ORF">Cboi01_000156400</name>
</gene>
<accession>A0ACB5TJJ5</accession>
<organism evidence="1 2">
    <name type="scientific">Candida boidinii</name>
    <name type="common">Yeast</name>
    <dbReference type="NCBI Taxonomy" id="5477"/>
    <lineage>
        <taxon>Eukaryota</taxon>
        <taxon>Fungi</taxon>
        <taxon>Dikarya</taxon>
        <taxon>Ascomycota</taxon>
        <taxon>Saccharomycotina</taxon>
        <taxon>Pichiomycetes</taxon>
        <taxon>Pichiales</taxon>
        <taxon>Pichiaceae</taxon>
        <taxon>Ogataea</taxon>
        <taxon>Ogataea/Candida clade</taxon>
    </lineage>
</organism>
<evidence type="ECO:0000313" key="2">
    <source>
        <dbReference type="Proteomes" id="UP001165101"/>
    </source>
</evidence>
<dbReference type="Proteomes" id="UP001165101">
    <property type="component" value="Unassembled WGS sequence"/>
</dbReference>
<proteinExistence type="predicted"/>
<keyword evidence="2" id="KW-1185">Reference proteome</keyword>
<name>A0ACB5TJJ5_CANBO</name>
<protein>
    <submittedName>
        <fullName evidence="1">Unnamed protein product</fullName>
    </submittedName>
</protein>
<evidence type="ECO:0000313" key="1">
    <source>
        <dbReference type="EMBL" id="GME89805.1"/>
    </source>
</evidence>
<comment type="caution">
    <text evidence="1">The sequence shown here is derived from an EMBL/GenBank/DDBJ whole genome shotgun (WGS) entry which is preliminary data.</text>
</comment>